<keyword evidence="2" id="KW-1185">Reference proteome</keyword>
<reference evidence="1 2" key="1">
    <citation type="journal article" date="2021" name="Sci. Rep.">
        <title>The distribution of antibiotic resistance genes in chicken gut microbiota commensals.</title>
        <authorList>
            <person name="Juricova H."/>
            <person name="Matiasovicova J."/>
            <person name="Kubasova T."/>
            <person name="Cejkova D."/>
            <person name="Rychlik I."/>
        </authorList>
    </citation>
    <scope>NUCLEOTIDE SEQUENCE [LARGE SCALE GENOMIC DNA]</scope>
    <source>
        <strain evidence="1 2">An562</strain>
    </source>
</reference>
<evidence type="ECO:0000313" key="2">
    <source>
        <dbReference type="Proteomes" id="UP000777002"/>
    </source>
</evidence>
<evidence type="ECO:0000313" key="1">
    <source>
        <dbReference type="EMBL" id="MBM6928163.1"/>
    </source>
</evidence>
<organism evidence="1 2">
    <name type="scientific">Parasutterella secunda</name>
    <dbReference type="NCBI Taxonomy" id="626947"/>
    <lineage>
        <taxon>Bacteria</taxon>
        <taxon>Pseudomonadati</taxon>
        <taxon>Pseudomonadota</taxon>
        <taxon>Betaproteobacteria</taxon>
        <taxon>Burkholderiales</taxon>
        <taxon>Sutterellaceae</taxon>
        <taxon>Parasutterella</taxon>
    </lineage>
</organism>
<name>A0ABS2GQW2_9BURK</name>
<sequence length="317" mass="35984">MTEVIGKEKCFITLEEIQEFVNENINKENVFDLFVELLESKKDSKSIFIKVEGDKYDCSISGDFAKGLGLLQDSFYHFCAQALYDSDNIKLLGKDKQLYTLQFKIRPGCTENEADWLGPLKNIAGKLANKMTSRQIFILCLCALLSFGSYKGYELHQRNELALKDKDIISQLIEINKVEAQQIQKALDMHDENMEQIAKSASGAKSLTYGTRTLTEKDLADIRQPAAREPAQVSTFTEEFLVFQINNKDLGLIKIQAQNLRTKEEITISVEEDLFQDESDVEVLWDAVKDHIPVKLQVTSSTKKSGTKYRLESIATK</sequence>
<dbReference type="EMBL" id="JACJKX010000003">
    <property type="protein sequence ID" value="MBM6928163.1"/>
    <property type="molecule type" value="Genomic_DNA"/>
</dbReference>
<accession>A0ABS2GQW2</accession>
<gene>
    <name evidence="1" type="ORF">H5985_02620</name>
</gene>
<dbReference type="RefSeq" id="WP_205049764.1">
    <property type="nucleotide sequence ID" value="NZ_JACJKX010000003.1"/>
</dbReference>
<dbReference type="Proteomes" id="UP000777002">
    <property type="component" value="Unassembled WGS sequence"/>
</dbReference>
<proteinExistence type="predicted"/>
<comment type="caution">
    <text evidence="1">The sequence shown here is derived from an EMBL/GenBank/DDBJ whole genome shotgun (WGS) entry which is preliminary data.</text>
</comment>
<protein>
    <submittedName>
        <fullName evidence="1">Uncharacterized protein</fullName>
    </submittedName>
</protein>